<dbReference type="OMA" id="AWTTIID"/>
<dbReference type="STRING" id="49390.A0A068UVJ1"/>
<dbReference type="PANTHER" id="PTHR47926:SF496">
    <property type="entry name" value="PENTACOTRIPEPTIDE-REPEAT REGION OF PRORP DOMAIN-CONTAINING PROTEIN"/>
    <property type="match status" value="1"/>
</dbReference>
<name>A0A068UVJ1_COFCA</name>
<proteinExistence type="predicted"/>
<dbReference type="FunCoup" id="A0A068UVJ1">
    <property type="interactions" value="341"/>
</dbReference>
<dbReference type="EMBL" id="HG739147">
    <property type="protein sequence ID" value="CDP12312.1"/>
    <property type="molecule type" value="Genomic_DNA"/>
</dbReference>
<evidence type="ECO:0000256" key="2">
    <source>
        <dbReference type="PROSITE-ProRule" id="PRU00708"/>
    </source>
</evidence>
<dbReference type="GO" id="GO:0003723">
    <property type="term" value="F:RNA binding"/>
    <property type="evidence" value="ECO:0007669"/>
    <property type="project" value="InterPro"/>
</dbReference>
<dbReference type="FunFam" id="1.25.40.10:FF:000344">
    <property type="entry name" value="Pentatricopeptide repeat-containing protein"/>
    <property type="match status" value="1"/>
</dbReference>
<evidence type="ECO:0000313" key="3">
    <source>
        <dbReference type="EMBL" id="CDP12312.1"/>
    </source>
</evidence>
<feature type="repeat" description="PPR" evidence="2">
    <location>
        <begin position="415"/>
        <end position="449"/>
    </location>
</feature>
<protein>
    <recommendedName>
        <fullName evidence="5">Pentacotripeptide-repeat region of PRORP domain-containing protein</fullName>
    </recommendedName>
</protein>
<dbReference type="Pfam" id="PF13041">
    <property type="entry name" value="PPR_2"/>
    <property type="match status" value="4"/>
</dbReference>
<gene>
    <name evidence="3" type="ORF">GSCOC_T00035777001</name>
</gene>
<evidence type="ECO:0008006" key="5">
    <source>
        <dbReference type="Google" id="ProtNLM"/>
    </source>
</evidence>
<dbReference type="FunFam" id="1.25.40.10:FF:000073">
    <property type="entry name" value="Pentatricopeptide repeat-containing protein chloroplastic"/>
    <property type="match status" value="1"/>
</dbReference>
<feature type="repeat" description="PPR" evidence="2">
    <location>
        <begin position="111"/>
        <end position="145"/>
    </location>
</feature>
<dbReference type="OrthoDB" id="1915063at2759"/>
<evidence type="ECO:0000256" key="1">
    <source>
        <dbReference type="ARBA" id="ARBA00022737"/>
    </source>
</evidence>
<dbReference type="PhylomeDB" id="A0A068UVJ1"/>
<feature type="repeat" description="PPR" evidence="2">
    <location>
        <begin position="313"/>
        <end position="347"/>
    </location>
</feature>
<dbReference type="InterPro" id="IPR046848">
    <property type="entry name" value="E_motif"/>
</dbReference>
<dbReference type="InParanoid" id="A0A068UVJ1"/>
<dbReference type="PROSITE" id="PS51375">
    <property type="entry name" value="PPR"/>
    <property type="match status" value="6"/>
</dbReference>
<keyword evidence="4" id="KW-1185">Reference proteome</keyword>
<dbReference type="Proteomes" id="UP000295252">
    <property type="component" value="Chromosome VI"/>
</dbReference>
<accession>A0A068UVJ1</accession>
<dbReference type="Pfam" id="PF20431">
    <property type="entry name" value="E_motif"/>
    <property type="match status" value="1"/>
</dbReference>
<dbReference type="PANTHER" id="PTHR47926">
    <property type="entry name" value="PENTATRICOPEPTIDE REPEAT-CONTAINING PROTEIN"/>
    <property type="match status" value="1"/>
</dbReference>
<sequence>MNFHIPRRFEPKISALGRRFVSSLPVRENPSIFCDQNVNNVTKPNPFHILKDPNKPRKVKLKDTKIVHANLLRTHDLYLDMFRTNYLLDCYFECGSTKYAFNLFDEIPDPNSVSWNLMLSGCNKNMLFEDSWRSFCEMHRFGLEMGEYTYGSVFSACGALGCVLRGEQIYGLSIKKGFLSNGYVRVGMMGLFSESGRFDNALRVFYDVPCDNVACWNAIISGAVKNMEYWVALDIFSNMCHRLIMPNEFTISSVVTACAALKDFDFGRGVQSWMIKCGIKEDLFLGTAILSFYAKSGCMDDAVRQFWFMPVRNVVSWTTMISGFAQNGDFVSAVEFFRQMRNVDVDINQYTITSVLIACANPDAVKEAIQIHCWIFKTGFYSDSVVKASLINFYAKIGAIDASEIVFQDSEGMKHLSTCGTMISAFAQHKSSKQAVNLFHRMLQEDVKPDKFCTTSVLGIIDSLNMGRQIHTYTIKTGLVFDVSAGSSLFTMYSKCGSLEESYNVFNLLERKDTISWALMITGFVQNGSATKAIYCFREMLSEEIVPNGMTLTAILTACSALCLLRTGREVHGFSLRNYMGDQASVGSALVSMYSKCGILCSARRVFDMIPRKDQFMGSAMVSGYAQGGHPEEAIHLFCDMLVDGLVIDAFTLSGVIGCLADLGRLGIGSQIHAQVIKMGFESEVSVGSSLLVMYSKIGSIEDCRKAFQQIKAPDIISWTALIASYARHGKGTEALQIYELMKESGTNPDSVTFVAVLSACSHCGLIEEGFFHFSSMKKDYGIEPGYRHYSCMVDLLGRAGRLKDAESFITSMPITPDALIWGTLLASCKVHGDVDLAKLAAEKAMELETHEAGTYVSMANICADMGQWDNVLKLRSEMAGTEVIKEPGWSSL</sequence>
<organism evidence="3 4">
    <name type="scientific">Coffea canephora</name>
    <name type="common">Robusta coffee</name>
    <dbReference type="NCBI Taxonomy" id="49390"/>
    <lineage>
        <taxon>Eukaryota</taxon>
        <taxon>Viridiplantae</taxon>
        <taxon>Streptophyta</taxon>
        <taxon>Embryophyta</taxon>
        <taxon>Tracheophyta</taxon>
        <taxon>Spermatophyta</taxon>
        <taxon>Magnoliopsida</taxon>
        <taxon>eudicotyledons</taxon>
        <taxon>Gunneridae</taxon>
        <taxon>Pentapetalae</taxon>
        <taxon>asterids</taxon>
        <taxon>lamiids</taxon>
        <taxon>Gentianales</taxon>
        <taxon>Rubiaceae</taxon>
        <taxon>Ixoroideae</taxon>
        <taxon>Gardenieae complex</taxon>
        <taxon>Bertiereae - Coffeeae clade</taxon>
        <taxon>Coffeeae</taxon>
        <taxon>Coffea</taxon>
    </lineage>
</organism>
<dbReference type="Pfam" id="PF01535">
    <property type="entry name" value="PPR"/>
    <property type="match status" value="5"/>
</dbReference>
<feature type="repeat" description="PPR" evidence="2">
    <location>
        <begin position="614"/>
        <end position="648"/>
    </location>
</feature>
<dbReference type="GO" id="GO:0005739">
    <property type="term" value="C:mitochondrion"/>
    <property type="evidence" value="ECO:0007669"/>
    <property type="project" value="EnsemblPlants"/>
</dbReference>
<dbReference type="NCBIfam" id="TIGR00756">
    <property type="entry name" value="PPR"/>
    <property type="match status" value="6"/>
</dbReference>
<reference evidence="4" key="1">
    <citation type="journal article" date="2014" name="Science">
        <title>The coffee genome provides insight into the convergent evolution of caffeine biosynthesis.</title>
        <authorList>
            <person name="Denoeud F."/>
            <person name="Carretero-Paulet L."/>
            <person name="Dereeper A."/>
            <person name="Droc G."/>
            <person name="Guyot R."/>
            <person name="Pietrella M."/>
            <person name="Zheng C."/>
            <person name="Alberti A."/>
            <person name="Anthony F."/>
            <person name="Aprea G."/>
            <person name="Aury J.M."/>
            <person name="Bento P."/>
            <person name="Bernard M."/>
            <person name="Bocs S."/>
            <person name="Campa C."/>
            <person name="Cenci A."/>
            <person name="Combes M.C."/>
            <person name="Crouzillat D."/>
            <person name="Da Silva C."/>
            <person name="Daddiego L."/>
            <person name="De Bellis F."/>
            <person name="Dussert S."/>
            <person name="Garsmeur O."/>
            <person name="Gayraud T."/>
            <person name="Guignon V."/>
            <person name="Jahn K."/>
            <person name="Jamilloux V."/>
            <person name="Joet T."/>
            <person name="Labadie K."/>
            <person name="Lan T."/>
            <person name="Leclercq J."/>
            <person name="Lepelley M."/>
            <person name="Leroy T."/>
            <person name="Li L.T."/>
            <person name="Librado P."/>
            <person name="Lopez L."/>
            <person name="Munoz A."/>
            <person name="Noel B."/>
            <person name="Pallavicini A."/>
            <person name="Perrotta G."/>
            <person name="Poncet V."/>
            <person name="Pot D."/>
            <person name="Priyono X."/>
            <person name="Rigoreau M."/>
            <person name="Rouard M."/>
            <person name="Rozas J."/>
            <person name="Tranchant-Dubreuil C."/>
            <person name="VanBuren R."/>
            <person name="Zhang Q."/>
            <person name="Andrade A.C."/>
            <person name="Argout X."/>
            <person name="Bertrand B."/>
            <person name="de Kochko A."/>
            <person name="Graziosi G."/>
            <person name="Henry R.J."/>
            <person name="Jayarama X."/>
            <person name="Ming R."/>
            <person name="Nagai C."/>
            <person name="Rounsley S."/>
            <person name="Sankoff D."/>
            <person name="Giuliano G."/>
            <person name="Albert V.A."/>
            <person name="Wincker P."/>
            <person name="Lashermes P."/>
        </authorList>
    </citation>
    <scope>NUCLEOTIDE SEQUENCE [LARGE SCALE GENOMIC DNA]</scope>
    <source>
        <strain evidence="4">cv. DH200-94</strain>
    </source>
</reference>
<dbReference type="Gene3D" id="1.25.40.10">
    <property type="entry name" value="Tetratricopeptide repeat domain"/>
    <property type="match status" value="7"/>
</dbReference>
<dbReference type="GO" id="GO:0009507">
    <property type="term" value="C:chloroplast"/>
    <property type="evidence" value="ECO:0007669"/>
    <property type="project" value="EnsemblPlants"/>
</dbReference>
<evidence type="ECO:0000313" key="4">
    <source>
        <dbReference type="Proteomes" id="UP000295252"/>
    </source>
</evidence>
<dbReference type="Gramene" id="CDP12312">
    <property type="protein sequence ID" value="CDP12312"/>
    <property type="gene ID" value="GSCOC_T00035777001"/>
</dbReference>
<dbReference type="InterPro" id="IPR002885">
    <property type="entry name" value="PPR_rpt"/>
</dbReference>
<dbReference type="InterPro" id="IPR011990">
    <property type="entry name" value="TPR-like_helical_dom_sf"/>
</dbReference>
<feature type="repeat" description="PPR" evidence="2">
    <location>
        <begin position="715"/>
        <end position="749"/>
    </location>
</feature>
<dbReference type="InterPro" id="IPR046960">
    <property type="entry name" value="PPR_At4g14850-like_plant"/>
</dbReference>
<dbReference type="GO" id="GO:0080156">
    <property type="term" value="P:mitochondrial mRNA modification"/>
    <property type="evidence" value="ECO:0007669"/>
    <property type="project" value="EnsemblPlants"/>
</dbReference>
<feature type="repeat" description="PPR" evidence="2">
    <location>
        <begin position="513"/>
        <end position="547"/>
    </location>
</feature>
<keyword evidence="1" id="KW-0677">Repeat</keyword>
<dbReference type="AlphaFoldDB" id="A0A068UVJ1"/>
<dbReference type="FunFam" id="1.25.40.10:FF:001093">
    <property type="entry name" value="Pentatricopeptide repeat-containing protein At2g34400"/>
    <property type="match status" value="1"/>
</dbReference>